<gene>
    <name evidence="1" type="ORF">FJU11_08375</name>
</gene>
<dbReference type="OrthoDB" id="7261414at2"/>
<dbReference type="AlphaFoldDB" id="A0A506UB05"/>
<dbReference type="PANTHER" id="PTHR30632">
    <property type="entry name" value="MOLYBDATE-BINDING PERIPLASMIC PROTEIN"/>
    <property type="match status" value="1"/>
</dbReference>
<dbReference type="Gene3D" id="3.40.190.10">
    <property type="entry name" value="Periplasmic binding protein-like II"/>
    <property type="match status" value="2"/>
</dbReference>
<organism evidence="1 2">
    <name type="scientific">Pararhizobium mangrovi</name>
    <dbReference type="NCBI Taxonomy" id="2590452"/>
    <lineage>
        <taxon>Bacteria</taxon>
        <taxon>Pseudomonadati</taxon>
        <taxon>Pseudomonadota</taxon>
        <taxon>Alphaproteobacteria</taxon>
        <taxon>Hyphomicrobiales</taxon>
        <taxon>Rhizobiaceae</taxon>
        <taxon>Rhizobium/Agrobacterium group</taxon>
        <taxon>Pararhizobium</taxon>
    </lineage>
</organism>
<evidence type="ECO:0000313" key="2">
    <source>
        <dbReference type="Proteomes" id="UP000320314"/>
    </source>
</evidence>
<dbReference type="EMBL" id="VHLH01000013">
    <property type="protein sequence ID" value="TPW28987.1"/>
    <property type="molecule type" value="Genomic_DNA"/>
</dbReference>
<reference evidence="1 2" key="1">
    <citation type="submission" date="2019-06" db="EMBL/GenBank/DDBJ databases">
        <authorList>
            <person name="Li M."/>
        </authorList>
    </citation>
    <scope>NUCLEOTIDE SEQUENCE [LARGE SCALE GENOMIC DNA]</scope>
    <source>
        <strain evidence="1 2">BGMRC6574</strain>
    </source>
</reference>
<dbReference type="GO" id="GO:0015689">
    <property type="term" value="P:molybdate ion transport"/>
    <property type="evidence" value="ECO:0007669"/>
    <property type="project" value="TreeGrafter"/>
</dbReference>
<evidence type="ECO:0000313" key="1">
    <source>
        <dbReference type="EMBL" id="TPW28987.1"/>
    </source>
</evidence>
<sequence>MTIRLLSGGAANGLVSTIEPDFLAETGMGITGEFGPVGIMRDRVEKGEHVDVLVLTRKIIDQFAADGVVRSQSVQDVGSVATSIAVRDGAESVDVSTPDALRTALLAASAIYFPDPEKATAGIHFAGVLSKLGIDGEVADRLELHPSGQHAMAAMAAEGDARSIGCTQVTEILNTEGVRYVDELPEGCDLKTTYTAAVCTRSEAMREAERLVSMLTGPENESRRSEAGFK</sequence>
<accession>A0A506UB05</accession>
<keyword evidence="2" id="KW-1185">Reference proteome</keyword>
<proteinExistence type="predicted"/>
<dbReference type="RefSeq" id="WP_141166590.1">
    <property type="nucleotide sequence ID" value="NZ_VHLH01000013.1"/>
</dbReference>
<dbReference type="GO" id="GO:0030973">
    <property type="term" value="F:molybdate ion binding"/>
    <property type="evidence" value="ECO:0007669"/>
    <property type="project" value="TreeGrafter"/>
</dbReference>
<comment type="caution">
    <text evidence="1">The sequence shown here is derived from an EMBL/GenBank/DDBJ whole genome shotgun (WGS) entry which is preliminary data.</text>
</comment>
<dbReference type="InterPro" id="IPR050682">
    <property type="entry name" value="ModA/WtpA"/>
</dbReference>
<dbReference type="SUPFAM" id="SSF53850">
    <property type="entry name" value="Periplasmic binding protein-like II"/>
    <property type="match status" value="1"/>
</dbReference>
<dbReference type="Pfam" id="PF13531">
    <property type="entry name" value="SBP_bac_11"/>
    <property type="match status" value="1"/>
</dbReference>
<dbReference type="PANTHER" id="PTHR30632:SF11">
    <property type="entry name" value="BLR4797 PROTEIN"/>
    <property type="match status" value="1"/>
</dbReference>
<protein>
    <submittedName>
        <fullName evidence="1">ABC transporter substrate-binding protein</fullName>
    </submittedName>
</protein>
<dbReference type="Proteomes" id="UP000320314">
    <property type="component" value="Unassembled WGS sequence"/>
</dbReference>
<name>A0A506UB05_9HYPH</name>